<dbReference type="GO" id="GO:0003712">
    <property type="term" value="F:transcription coregulator activity"/>
    <property type="evidence" value="ECO:0007669"/>
    <property type="project" value="InterPro"/>
</dbReference>
<sequence>MAEEWPSQKFRQSMIAKINQALQTTDPTKNASVMENHIFKKSRSKEEYMGLVAKLFMHFQDLAQRKPTQPPPQQNTEMNQQGMMPDPLNALQTLASQGNRNAQMAGGPNPNQMGPGGPAAATNLLQTLSQQRPGQQMQQMQGIRGQMPMSAGPNQQMMQQMSGNMGGGGMQMNVIGGGGGIGNAGGQQPHMVGNAQQMGGMSGQMNQMGGGGPGGPGDAA</sequence>
<feature type="compositionally biased region" description="Low complexity" evidence="11">
    <location>
        <begin position="104"/>
        <end position="121"/>
    </location>
</feature>
<dbReference type="SUPFAM" id="SSF47040">
    <property type="entry name" value="Kix domain of CBP (creb binding protein)"/>
    <property type="match status" value="1"/>
</dbReference>
<feature type="region of interest" description="Disordered" evidence="11">
    <location>
        <begin position="65"/>
        <end position="86"/>
    </location>
</feature>
<protein>
    <recommendedName>
        <fullName evidence="4 10">Mediator of RNA polymerase II transcription subunit 15</fullName>
    </recommendedName>
    <alternativeName>
        <fullName evidence="9 10">Mediator complex subunit 15</fullName>
    </alternativeName>
</protein>
<evidence type="ECO:0000259" key="12">
    <source>
        <dbReference type="Pfam" id="PF09606"/>
    </source>
</evidence>
<dbReference type="Gene3D" id="1.10.246.20">
    <property type="entry name" value="Coactivator CBP, KIX domain"/>
    <property type="match status" value="1"/>
</dbReference>
<evidence type="ECO:0000313" key="13">
    <source>
        <dbReference type="EMBL" id="JAC54153.1"/>
    </source>
</evidence>
<accession>A0A034WK64</accession>
<feature type="domain" description="Mediator of RNA polymerase II transcription subunit 15 N-terminal" evidence="12">
    <location>
        <begin position="1"/>
        <end position="69"/>
    </location>
</feature>
<dbReference type="EMBL" id="GAKP01004799">
    <property type="protein sequence ID" value="JAC54153.1"/>
    <property type="molecule type" value="Transcribed_RNA"/>
</dbReference>
<keyword evidence="6 10" id="KW-0010">Activator</keyword>
<evidence type="ECO:0000256" key="10">
    <source>
        <dbReference type="RuleBase" id="RU364148"/>
    </source>
</evidence>
<evidence type="ECO:0000256" key="8">
    <source>
        <dbReference type="ARBA" id="ARBA00023242"/>
    </source>
</evidence>
<feature type="region of interest" description="Disordered" evidence="11">
    <location>
        <begin position="193"/>
        <end position="220"/>
    </location>
</feature>
<evidence type="ECO:0000256" key="6">
    <source>
        <dbReference type="ARBA" id="ARBA00023159"/>
    </source>
</evidence>
<comment type="similarity">
    <text evidence="2 10">Belongs to the Mediator complex subunit 15 family.</text>
</comment>
<dbReference type="FunFam" id="1.10.246.20:FF:000002">
    <property type="entry name" value="Mediator of RNA polymerase II transcription subunit 15"/>
    <property type="match status" value="1"/>
</dbReference>
<comment type="subunit">
    <text evidence="3 10">Component of the Mediator complex.</text>
</comment>
<evidence type="ECO:0000256" key="7">
    <source>
        <dbReference type="ARBA" id="ARBA00023163"/>
    </source>
</evidence>
<proteinExistence type="inferred from homology"/>
<feature type="compositionally biased region" description="Gly residues" evidence="11">
    <location>
        <begin position="208"/>
        <end position="220"/>
    </location>
</feature>
<evidence type="ECO:0000256" key="5">
    <source>
        <dbReference type="ARBA" id="ARBA00023015"/>
    </source>
</evidence>
<evidence type="ECO:0000256" key="11">
    <source>
        <dbReference type="SAM" id="MobiDB-lite"/>
    </source>
</evidence>
<feature type="compositionally biased region" description="Low complexity" evidence="11">
    <location>
        <begin position="193"/>
        <end position="207"/>
    </location>
</feature>
<evidence type="ECO:0000256" key="3">
    <source>
        <dbReference type="ARBA" id="ARBA00011837"/>
    </source>
</evidence>
<name>A0A034WK64_BACDO</name>
<dbReference type="InterPro" id="IPR019087">
    <property type="entry name" value="Med15_N"/>
</dbReference>
<organism evidence="13">
    <name type="scientific">Bactrocera dorsalis</name>
    <name type="common">Oriental fruit fly</name>
    <name type="synonym">Dacus dorsalis</name>
    <dbReference type="NCBI Taxonomy" id="27457"/>
    <lineage>
        <taxon>Eukaryota</taxon>
        <taxon>Metazoa</taxon>
        <taxon>Ecdysozoa</taxon>
        <taxon>Arthropoda</taxon>
        <taxon>Hexapoda</taxon>
        <taxon>Insecta</taxon>
        <taxon>Pterygota</taxon>
        <taxon>Neoptera</taxon>
        <taxon>Endopterygota</taxon>
        <taxon>Diptera</taxon>
        <taxon>Brachycera</taxon>
        <taxon>Muscomorpha</taxon>
        <taxon>Tephritoidea</taxon>
        <taxon>Tephritidae</taxon>
        <taxon>Bactrocera</taxon>
        <taxon>Bactrocera</taxon>
    </lineage>
</organism>
<evidence type="ECO:0000256" key="4">
    <source>
        <dbReference type="ARBA" id="ARBA00019613"/>
    </source>
</evidence>
<comment type="function">
    <text evidence="10">Component of the Mediator complex, a coactivator involved in the regulated transcription of nearly all RNA polymerase II-dependent genes. Mediator functions as a bridge to convey information from gene-specific regulatory proteins to the basal RNA polymerase II transcription machinery. Mediator is recruited to promoters by direct interactions with regulatory proteins and serves as a scaffold for the assembly of a functional preinitiation complex with RNA polymerase II and the general transcription factors.</text>
</comment>
<dbReference type="GO" id="GO:0006355">
    <property type="term" value="P:regulation of DNA-templated transcription"/>
    <property type="evidence" value="ECO:0007669"/>
    <property type="project" value="InterPro"/>
</dbReference>
<reference evidence="13" key="1">
    <citation type="journal article" date="2014" name="BMC Genomics">
        <title>Characterizing the developmental transcriptome of the oriental fruit fly, Bactrocera dorsalis (Diptera: Tephritidae) through comparative genomic analysis with Drosophila melanogaster utilizing modENCODE datasets.</title>
        <authorList>
            <person name="Geib S.M."/>
            <person name="Calla B."/>
            <person name="Hall B."/>
            <person name="Hou S."/>
            <person name="Manoukis N.C."/>
        </authorList>
    </citation>
    <scope>NUCLEOTIDE SEQUENCE</scope>
    <source>
        <strain evidence="13">Punador</strain>
    </source>
</reference>
<keyword evidence="8 10" id="KW-0539">Nucleus</keyword>
<gene>
    <name evidence="10 13" type="primary">MED15</name>
</gene>
<dbReference type="GO" id="GO:0005634">
    <property type="term" value="C:nucleus"/>
    <property type="evidence" value="ECO:0007669"/>
    <property type="project" value="UniProtKB-SubCell"/>
</dbReference>
<comment type="subcellular location">
    <subcellularLocation>
        <location evidence="1 10">Nucleus</location>
    </subcellularLocation>
</comment>
<evidence type="ECO:0000256" key="1">
    <source>
        <dbReference type="ARBA" id="ARBA00004123"/>
    </source>
</evidence>
<evidence type="ECO:0000256" key="2">
    <source>
        <dbReference type="ARBA" id="ARBA00009807"/>
    </source>
</evidence>
<dbReference type="AlphaFoldDB" id="A0A034WK64"/>
<evidence type="ECO:0000256" key="9">
    <source>
        <dbReference type="ARBA" id="ARBA00032016"/>
    </source>
</evidence>
<dbReference type="InterPro" id="IPR036529">
    <property type="entry name" value="KIX_dom_sf"/>
</dbReference>
<keyword evidence="7 10" id="KW-0804">Transcription</keyword>
<feature type="region of interest" description="Disordered" evidence="11">
    <location>
        <begin position="99"/>
        <end position="121"/>
    </location>
</feature>
<keyword evidence="5 10" id="KW-0805">Transcription regulation</keyword>
<dbReference type="OrthoDB" id="10055322at2759"/>
<dbReference type="Pfam" id="PF09606">
    <property type="entry name" value="Med15_N"/>
    <property type="match status" value="1"/>
</dbReference>